<dbReference type="Proteomes" id="UP000271031">
    <property type="component" value="Unassembled WGS sequence"/>
</dbReference>
<dbReference type="Pfam" id="PF00085">
    <property type="entry name" value="Thioredoxin"/>
    <property type="match status" value="1"/>
</dbReference>
<sequence>MEEKRAFQQATFTLFVYTPLCGTCKATERMLHVVLQMLPGAALFKCNINVMPQLASQWQIQSVPCLMVFRQGELIKQEYAMKSVIDLMALLS</sequence>
<dbReference type="InterPro" id="IPR036249">
    <property type="entry name" value="Thioredoxin-like_sf"/>
</dbReference>
<feature type="domain" description="Thioredoxin" evidence="1">
    <location>
        <begin position="16"/>
        <end position="78"/>
    </location>
</feature>
<dbReference type="CDD" id="cd02947">
    <property type="entry name" value="TRX_family"/>
    <property type="match status" value="1"/>
</dbReference>
<dbReference type="OrthoDB" id="5784238at2"/>
<dbReference type="InterPro" id="IPR013766">
    <property type="entry name" value="Thioredoxin_domain"/>
</dbReference>
<evidence type="ECO:0000259" key="1">
    <source>
        <dbReference type="Pfam" id="PF00085"/>
    </source>
</evidence>
<dbReference type="EMBL" id="RHHQ01000017">
    <property type="protein sequence ID" value="RNB84734.1"/>
    <property type="molecule type" value="Genomic_DNA"/>
</dbReference>
<evidence type="ECO:0000313" key="3">
    <source>
        <dbReference type="Proteomes" id="UP000271031"/>
    </source>
</evidence>
<reference evidence="2 3" key="1">
    <citation type="submission" date="2018-10" db="EMBL/GenBank/DDBJ databases">
        <title>Phylogenomics of Brevibacillus.</title>
        <authorList>
            <person name="Dunlap C."/>
        </authorList>
    </citation>
    <scope>NUCLEOTIDE SEQUENCE [LARGE SCALE GENOMIC DNA]</scope>
    <source>
        <strain evidence="2 3">JCM 15716</strain>
    </source>
</reference>
<dbReference type="SUPFAM" id="SSF52833">
    <property type="entry name" value="Thioredoxin-like"/>
    <property type="match status" value="1"/>
</dbReference>
<organism evidence="2 3">
    <name type="scientific">Brevibacillus fluminis</name>
    <dbReference type="NCBI Taxonomy" id="511487"/>
    <lineage>
        <taxon>Bacteria</taxon>
        <taxon>Bacillati</taxon>
        <taxon>Bacillota</taxon>
        <taxon>Bacilli</taxon>
        <taxon>Bacillales</taxon>
        <taxon>Paenibacillaceae</taxon>
        <taxon>Brevibacillus</taxon>
    </lineage>
</organism>
<keyword evidence="3" id="KW-1185">Reference proteome</keyword>
<accession>A0A3M8D9K9</accession>
<gene>
    <name evidence="2" type="ORF">EDM56_20180</name>
</gene>
<dbReference type="AlphaFoldDB" id="A0A3M8D9K9"/>
<dbReference type="Gene3D" id="3.40.30.10">
    <property type="entry name" value="Glutaredoxin"/>
    <property type="match status" value="1"/>
</dbReference>
<comment type="caution">
    <text evidence="2">The sequence shown here is derived from an EMBL/GenBank/DDBJ whole genome shotgun (WGS) entry which is preliminary data.</text>
</comment>
<protein>
    <submittedName>
        <fullName evidence="2">Thioredoxin</fullName>
    </submittedName>
</protein>
<evidence type="ECO:0000313" key="2">
    <source>
        <dbReference type="EMBL" id="RNB84734.1"/>
    </source>
</evidence>
<name>A0A3M8D9K9_9BACL</name>
<proteinExistence type="predicted"/>